<name>J9FQN5_9ZZZZ</name>
<sequence>MQGVKGISTAKAFANFDEREPRELDIDIVKDAVCKHDIGLLYQTMVNAFEPQAFEELVELQELKEAMQDAGLVRVVMTGSGSCLMGFSVDDEVLDEAYDQLSQHYPFVFKGVIG</sequence>
<feature type="domain" description="GHMP kinase C-terminal" evidence="2">
    <location>
        <begin position="31"/>
        <end position="106"/>
    </location>
</feature>
<keyword evidence="1" id="KW-0547">Nucleotide-binding</keyword>
<dbReference type="PANTHER" id="PTHR43527">
    <property type="entry name" value="4-DIPHOSPHOCYTIDYL-2-C-METHYL-D-ERYTHRITOL KINASE, CHLOROPLASTIC"/>
    <property type="match status" value="1"/>
</dbReference>
<dbReference type="GO" id="GO:0000166">
    <property type="term" value="F:nucleotide binding"/>
    <property type="evidence" value="ECO:0007669"/>
    <property type="project" value="UniProtKB-KW"/>
</dbReference>
<comment type="caution">
    <text evidence="3">The sequence shown here is derived from an EMBL/GenBank/DDBJ whole genome shotgun (WGS) entry which is preliminary data.</text>
</comment>
<evidence type="ECO:0000259" key="2">
    <source>
        <dbReference type="Pfam" id="PF08544"/>
    </source>
</evidence>
<reference evidence="3" key="1">
    <citation type="journal article" date="2012" name="PLoS ONE">
        <title>Gene sets for utilization of primary and secondary nutrition supplies in the distal gut of endangered iberian lynx.</title>
        <authorList>
            <person name="Alcaide M."/>
            <person name="Messina E."/>
            <person name="Richter M."/>
            <person name="Bargiela R."/>
            <person name="Peplies J."/>
            <person name="Huws S.A."/>
            <person name="Newbold C.J."/>
            <person name="Golyshin P.N."/>
            <person name="Simon M.A."/>
            <person name="Lopez G."/>
            <person name="Yakimov M.M."/>
            <person name="Ferrer M."/>
        </authorList>
    </citation>
    <scope>NUCLEOTIDE SEQUENCE</scope>
</reference>
<keyword evidence="3" id="KW-0808">Transferase</keyword>
<dbReference type="AlphaFoldDB" id="J9FQN5"/>
<keyword evidence="3" id="KW-0418">Kinase</keyword>
<dbReference type="PANTHER" id="PTHR43527:SF2">
    <property type="entry name" value="4-DIPHOSPHOCYTIDYL-2-C-METHYL-D-ERYTHRITOL KINASE, CHLOROPLASTIC"/>
    <property type="match status" value="1"/>
</dbReference>
<evidence type="ECO:0000256" key="1">
    <source>
        <dbReference type="ARBA" id="ARBA00022741"/>
    </source>
</evidence>
<dbReference type="Gene3D" id="3.30.70.890">
    <property type="entry name" value="GHMP kinase, C-terminal domain"/>
    <property type="match status" value="1"/>
</dbReference>
<dbReference type="SUPFAM" id="SSF55060">
    <property type="entry name" value="GHMP Kinase, C-terminal domain"/>
    <property type="match status" value="1"/>
</dbReference>
<accession>J9FQN5</accession>
<dbReference type="Pfam" id="PF08544">
    <property type="entry name" value="GHMP_kinases_C"/>
    <property type="match status" value="1"/>
</dbReference>
<proteinExistence type="predicted"/>
<dbReference type="GO" id="GO:0050515">
    <property type="term" value="F:4-(cytidine 5'-diphospho)-2-C-methyl-D-erythritol kinase activity"/>
    <property type="evidence" value="ECO:0007669"/>
    <property type="project" value="TreeGrafter"/>
</dbReference>
<dbReference type="InterPro" id="IPR036554">
    <property type="entry name" value="GHMP_kinase_C_sf"/>
</dbReference>
<evidence type="ECO:0000313" key="3">
    <source>
        <dbReference type="EMBL" id="EJW97261.1"/>
    </source>
</evidence>
<protein>
    <submittedName>
        <fullName evidence="3">4-diphosphocytidyl-2-C-methyl-D-erythritol kinase</fullName>
    </submittedName>
</protein>
<dbReference type="EMBL" id="AMCI01004856">
    <property type="protein sequence ID" value="EJW97261.1"/>
    <property type="molecule type" value="Genomic_DNA"/>
</dbReference>
<dbReference type="InterPro" id="IPR013750">
    <property type="entry name" value="GHMP_kinase_C_dom"/>
</dbReference>
<gene>
    <name evidence="3" type="ORF">EVA_14634</name>
</gene>
<organism evidence="3">
    <name type="scientific">gut metagenome</name>
    <dbReference type="NCBI Taxonomy" id="749906"/>
    <lineage>
        <taxon>unclassified sequences</taxon>
        <taxon>metagenomes</taxon>
        <taxon>organismal metagenomes</taxon>
    </lineage>
</organism>